<proteinExistence type="inferred from homology"/>
<evidence type="ECO:0000256" key="7">
    <source>
        <dbReference type="ARBA" id="ARBA00022692"/>
    </source>
</evidence>
<evidence type="ECO:0000313" key="17">
    <source>
        <dbReference type="Ensembl" id="ENSELUP00000007903.3"/>
    </source>
</evidence>
<evidence type="ECO:0000256" key="2">
    <source>
        <dbReference type="ARBA" id="ARBA00004323"/>
    </source>
</evidence>
<comment type="similarity">
    <text evidence="4 16">Belongs to the glycosyltransferase 31 family.</text>
</comment>
<evidence type="ECO:0000256" key="13">
    <source>
        <dbReference type="ARBA" id="ARBA00023211"/>
    </source>
</evidence>
<reference evidence="18" key="1">
    <citation type="journal article" date="2014" name="PLoS ONE">
        <title>The genome and linkage map of the northern pike (Esox lucius): conserved synteny revealed between the salmonid sister group and the Neoteleostei.</title>
        <authorList>
            <person name="Rondeau E.B."/>
            <person name="Minkley D.R."/>
            <person name="Leong J.S."/>
            <person name="Messmer A.M."/>
            <person name="Jantzen J.R."/>
            <person name="von Schalburg K.R."/>
            <person name="Lemon C."/>
            <person name="Bird N.H."/>
            <person name="Koop B.F."/>
        </authorList>
    </citation>
    <scope>NUCLEOTIDE SEQUENCE</scope>
</reference>
<dbReference type="PANTHER" id="PTHR11214">
    <property type="entry name" value="BETA-1,3-N-ACETYLGLUCOSAMINYLTRANSFERASE"/>
    <property type="match status" value="1"/>
</dbReference>
<dbReference type="EC" id="2.4.1.-" evidence="16"/>
<reference evidence="17" key="3">
    <citation type="submission" date="2025-05" db="UniProtKB">
        <authorList>
            <consortium name="Ensembl"/>
        </authorList>
    </citation>
    <scope>IDENTIFICATION</scope>
</reference>
<dbReference type="GO" id="GO:0008532">
    <property type="term" value="F:N-acetyllactosaminide beta-1,3-N-acetylglucosaminyltransferase activity"/>
    <property type="evidence" value="ECO:0007669"/>
    <property type="project" value="UniProtKB-EC"/>
</dbReference>
<dbReference type="Ensembl" id="ENSELUT00000090320.1">
    <property type="protein sequence ID" value="ENSELUP00000088005.1"/>
    <property type="gene ID" value="ENSELUG00000008629.3"/>
</dbReference>
<dbReference type="GO" id="GO:0030311">
    <property type="term" value="P:poly-N-acetyllactosamine biosynthetic process"/>
    <property type="evidence" value="ECO:0007669"/>
    <property type="project" value="TreeGrafter"/>
</dbReference>
<keyword evidence="18" id="KW-1185">Reference proteome</keyword>
<dbReference type="Proteomes" id="UP000265140">
    <property type="component" value="Chromosome 4"/>
</dbReference>
<keyword evidence="7" id="KW-0812">Transmembrane</keyword>
<keyword evidence="9" id="KW-1133">Transmembrane helix</keyword>
<dbReference type="STRING" id="8010.ENSELUP00000007903"/>
<accession>A0A3P8XTU1</accession>
<keyword evidence="5 16" id="KW-0328">Glycosyltransferase</keyword>
<dbReference type="GO" id="GO:0000139">
    <property type="term" value="C:Golgi membrane"/>
    <property type="evidence" value="ECO:0007669"/>
    <property type="project" value="UniProtKB-SubCell"/>
</dbReference>
<evidence type="ECO:0000256" key="12">
    <source>
        <dbReference type="ARBA" id="ARBA00023180"/>
    </source>
</evidence>
<evidence type="ECO:0000256" key="11">
    <source>
        <dbReference type="ARBA" id="ARBA00023136"/>
    </source>
</evidence>
<dbReference type="AlphaFoldDB" id="A0A3P8XTU1"/>
<dbReference type="OrthoDB" id="2139606at2759"/>
<dbReference type="GeneID" id="105026740"/>
<comment type="subunit">
    <text evidence="15">Interacts with B3GNT8; this interaction greatly increases B3GNT2 catalytic activity, independently of B3GNT8 enzymatic activity.</text>
</comment>
<evidence type="ECO:0000256" key="10">
    <source>
        <dbReference type="ARBA" id="ARBA00023034"/>
    </source>
</evidence>
<evidence type="ECO:0000256" key="1">
    <source>
        <dbReference type="ARBA" id="ARBA00001936"/>
    </source>
</evidence>
<comment type="catalytic activity">
    <reaction evidence="14">
        <text>a beta-D-galactosyl-(1-&gt;4)-N-acetyl-beta-D-glucosaminyl derivative + UDP-N-acetyl-alpha-D-glucosamine = an N-acetyl-beta-D-glucosaminyl-(1-&gt;3)-beta-D-galactosyl-(1-&gt;4)-N-acetyl-beta-D-glucosaminyl derivative + UDP + H(+)</text>
        <dbReference type="Rhea" id="RHEA:14389"/>
        <dbReference type="ChEBI" id="CHEBI:15378"/>
        <dbReference type="ChEBI" id="CHEBI:57705"/>
        <dbReference type="ChEBI" id="CHEBI:58223"/>
        <dbReference type="ChEBI" id="CHEBI:133507"/>
        <dbReference type="ChEBI" id="CHEBI:134090"/>
        <dbReference type="EC" id="2.4.1.149"/>
    </reaction>
</comment>
<dbReference type="PANTHER" id="PTHR11214:SF234">
    <property type="entry name" value="HEXOSYLTRANSFERASE"/>
    <property type="match status" value="1"/>
</dbReference>
<comment type="subcellular location">
    <subcellularLocation>
        <location evidence="2 16">Golgi apparatus membrane</location>
        <topology evidence="2 16">Single-pass type II membrane protein</topology>
    </subcellularLocation>
</comment>
<dbReference type="RefSeq" id="XP_010896696.2">
    <property type="nucleotide sequence ID" value="XM_010898394.3"/>
</dbReference>
<keyword evidence="8" id="KW-0735">Signal-anchor</keyword>
<keyword evidence="11" id="KW-0472">Membrane</keyword>
<dbReference type="Pfam" id="PF01762">
    <property type="entry name" value="Galactosyl_T"/>
    <property type="match status" value="1"/>
</dbReference>
<dbReference type="OMA" id="GMCMIRL"/>
<evidence type="ECO:0000256" key="3">
    <source>
        <dbReference type="ARBA" id="ARBA00004922"/>
    </source>
</evidence>
<dbReference type="Bgee" id="ENSELUG00000008629">
    <property type="expression patterns" value="Expressed in pharyngeal gill and 4 other cell types or tissues"/>
</dbReference>
<sequence>MAKCQCRWRRVLLCLCCAPCVLVGSLCVYISLVISYGITITGPAANIPQTLPKHFIAQGLTINGSLAPHPSSSFWDANYHRGALWNRLQVSIDRFYNPILMPKSRRDRYDHLHTSNDDNKKKQFSHPTAGFSEIGNLASIMDDFPELSLQMQMFVRSLHVRDYPVLIQPANLCGSGPRKGQGPFLLLAIKSQDLNFENRQVIRQTWGQAGRVAGETGEGRVVQRVFLLGKKDTELDVDVSELLQLESRHYGDILQWDFQDTFFNLTLKDVLLWDWLSAHCPQTQFIFKGDDDVLVRTAALLDYLQQQILQSGGPGSEGMKGFMVGDVIGAAIPNRVNSTKYFVPETFYKGLYPPYGGGGGVVYSGVLAMRLKRVSRRVHLYPIDDVYVGMCLHRLGVHPIHHPAFLTFDFPKKEMEKPCAYYTVLLVHKRSPAQVKKLWSEMRRNHSECQNTSLRKDTTGE</sequence>
<protein>
    <recommendedName>
        <fullName evidence="16">Hexosyltransferase</fullName>
        <ecNumber evidence="16">2.4.1.-</ecNumber>
    </recommendedName>
</protein>
<dbReference type="GeneTree" id="ENSGT00940000164878"/>
<dbReference type="InterPro" id="IPR002659">
    <property type="entry name" value="Glyco_trans_31"/>
</dbReference>
<keyword evidence="12" id="KW-0325">Glycoprotein</keyword>
<evidence type="ECO:0000256" key="14">
    <source>
        <dbReference type="ARBA" id="ARBA00050470"/>
    </source>
</evidence>
<evidence type="ECO:0000256" key="4">
    <source>
        <dbReference type="ARBA" id="ARBA00008661"/>
    </source>
</evidence>
<dbReference type="FunFam" id="3.90.550.50:FF:000010">
    <property type="entry name" value="Hexosyltransferase"/>
    <property type="match status" value="1"/>
</dbReference>
<evidence type="ECO:0000256" key="9">
    <source>
        <dbReference type="ARBA" id="ARBA00022989"/>
    </source>
</evidence>
<organism evidence="17 18">
    <name type="scientific">Esox lucius</name>
    <name type="common">Northern pike</name>
    <dbReference type="NCBI Taxonomy" id="8010"/>
    <lineage>
        <taxon>Eukaryota</taxon>
        <taxon>Metazoa</taxon>
        <taxon>Chordata</taxon>
        <taxon>Craniata</taxon>
        <taxon>Vertebrata</taxon>
        <taxon>Euteleostomi</taxon>
        <taxon>Actinopterygii</taxon>
        <taxon>Neopterygii</taxon>
        <taxon>Teleostei</taxon>
        <taxon>Protacanthopterygii</taxon>
        <taxon>Esociformes</taxon>
        <taxon>Esocidae</taxon>
        <taxon>Esox</taxon>
    </lineage>
</organism>
<evidence type="ECO:0000256" key="15">
    <source>
        <dbReference type="ARBA" id="ARBA00065824"/>
    </source>
</evidence>
<evidence type="ECO:0000313" key="18">
    <source>
        <dbReference type="Proteomes" id="UP000265140"/>
    </source>
</evidence>
<evidence type="ECO:0000256" key="8">
    <source>
        <dbReference type="ARBA" id="ARBA00022968"/>
    </source>
</evidence>
<dbReference type="GO" id="GO:0006493">
    <property type="term" value="P:protein O-linked glycosylation"/>
    <property type="evidence" value="ECO:0007669"/>
    <property type="project" value="TreeGrafter"/>
</dbReference>
<keyword evidence="13" id="KW-0464">Manganese</keyword>
<dbReference type="InParanoid" id="A0A3P8XTU1"/>
<evidence type="ECO:0000256" key="6">
    <source>
        <dbReference type="ARBA" id="ARBA00022679"/>
    </source>
</evidence>
<dbReference type="Gene3D" id="3.90.550.50">
    <property type="match status" value="1"/>
</dbReference>
<evidence type="ECO:0000256" key="16">
    <source>
        <dbReference type="RuleBase" id="RU363063"/>
    </source>
</evidence>
<dbReference type="Ensembl" id="ENSELUT00000006467.3">
    <property type="protein sequence ID" value="ENSELUP00000007903.3"/>
    <property type="gene ID" value="ENSELUG00000008629.3"/>
</dbReference>
<keyword evidence="6" id="KW-0808">Transferase</keyword>
<comment type="pathway">
    <text evidence="3">Protein modification; protein glycosylation.</text>
</comment>
<dbReference type="RefSeq" id="XP_010896697.2">
    <property type="nucleotide sequence ID" value="XM_010898395.3"/>
</dbReference>
<comment type="cofactor">
    <cofactor evidence="1">
        <name>Mn(2+)</name>
        <dbReference type="ChEBI" id="CHEBI:29035"/>
    </cofactor>
</comment>
<dbReference type="KEGG" id="els:105026740"/>
<reference evidence="17 18" key="2">
    <citation type="submission" date="2020-02" db="EMBL/GenBank/DDBJ databases">
        <title>Esox lucius (northern pike) genome, fEsoLuc1, primary haplotype.</title>
        <authorList>
            <person name="Myers G."/>
            <person name="Karagic N."/>
            <person name="Meyer A."/>
            <person name="Pippel M."/>
            <person name="Reichard M."/>
            <person name="Winkler S."/>
            <person name="Tracey A."/>
            <person name="Sims Y."/>
            <person name="Howe K."/>
            <person name="Rhie A."/>
            <person name="Formenti G."/>
            <person name="Durbin R."/>
            <person name="Fedrigo O."/>
            <person name="Jarvis E.D."/>
        </authorList>
    </citation>
    <scope>NUCLEOTIDE SEQUENCE [LARGE SCALE GENOMIC DNA]</scope>
</reference>
<keyword evidence="10 16" id="KW-0333">Golgi apparatus</keyword>
<name>A0A3P8XTU1_ESOLU</name>
<evidence type="ECO:0000256" key="5">
    <source>
        <dbReference type="ARBA" id="ARBA00022676"/>
    </source>
</evidence>